<dbReference type="GO" id="GO:0006508">
    <property type="term" value="P:proteolysis"/>
    <property type="evidence" value="ECO:0007669"/>
    <property type="project" value="UniProtKB-KW"/>
</dbReference>
<accession>A0A6M8SRR5</accession>
<dbReference type="PANTHER" id="PTHR47053:SF1">
    <property type="entry name" value="MUREIN DD-ENDOPEPTIDASE MEPH-RELATED"/>
    <property type="match status" value="1"/>
</dbReference>
<sequence length="169" mass="18176">MIKFTITLLCGLFILTGCTSTKPAKNKPAKPIPSLSNIKADGAGREVVMYALGLLETQYQFGGTNPEAGLDCSGLVLLVYKNALGVTLPRTAAAMAAASRPVSQSEMQAGDLVFFKTTDRSFSHVGIYLGDEKFIHAPSSNGRVRIESLKNVYFAPRFEGARTLMLAKQ</sequence>
<proteinExistence type="inferred from homology"/>
<name>A0A6M8SRR5_9NEIS</name>
<dbReference type="Gene3D" id="3.90.1720.10">
    <property type="entry name" value="endopeptidase domain like (from Nostoc punctiforme)"/>
    <property type="match status" value="1"/>
</dbReference>
<dbReference type="Pfam" id="PF00877">
    <property type="entry name" value="NLPC_P60"/>
    <property type="match status" value="1"/>
</dbReference>
<keyword evidence="7" id="KW-1185">Reference proteome</keyword>
<dbReference type="EMBL" id="CP054143">
    <property type="protein sequence ID" value="QKJ67361.1"/>
    <property type="molecule type" value="Genomic_DNA"/>
</dbReference>
<evidence type="ECO:0000313" key="7">
    <source>
        <dbReference type="Proteomes" id="UP000504844"/>
    </source>
</evidence>
<dbReference type="InterPro" id="IPR000064">
    <property type="entry name" value="NLP_P60_dom"/>
</dbReference>
<dbReference type="KEGG" id="dee:HQN60_11980"/>
<organism evidence="6 7">
    <name type="scientific">Deefgea piscis</name>
    <dbReference type="NCBI Taxonomy" id="2739061"/>
    <lineage>
        <taxon>Bacteria</taxon>
        <taxon>Pseudomonadati</taxon>
        <taxon>Pseudomonadota</taxon>
        <taxon>Betaproteobacteria</taxon>
        <taxon>Neisseriales</taxon>
        <taxon>Chitinibacteraceae</taxon>
        <taxon>Deefgea</taxon>
    </lineage>
</organism>
<evidence type="ECO:0000256" key="4">
    <source>
        <dbReference type="ARBA" id="ARBA00022807"/>
    </source>
</evidence>
<protein>
    <submittedName>
        <fullName evidence="6">C40 family peptidase</fullName>
    </submittedName>
</protein>
<dbReference type="InterPro" id="IPR051202">
    <property type="entry name" value="Peptidase_C40"/>
</dbReference>
<dbReference type="SUPFAM" id="SSF54001">
    <property type="entry name" value="Cysteine proteinases"/>
    <property type="match status" value="1"/>
</dbReference>
<dbReference type="AlphaFoldDB" id="A0A6M8SRR5"/>
<dbReference type="PROSITE" id="PS51257">
    <property type="entry name" value="PROKAR_LIPOPROTEIN"/>
    <property type="match status" value="1"/>
</dbReference>
<dbReference type="GO" id="GO:0008234">
    <property type="term" value="F:cysteine-type peptidase activity"/>
    <property type="evidence" value="ECO:0007669"/>
    <property type="project" value="UniProtKB-KW"/>
</dbReference>
<comment type="similarity">
    <text evidence="1">Belongs to the peptidase C40 family.</text>
</comment>
<dbReference type="InterPro" id="IPR038765">
    <property type="entry name" value="Papain-like_cys_pep_sf"/>
</dbReference>
<evidence type="ECO:0000256" key="1">
    <source>
        <dbReference type="ARBA" id="ARBA00007074"/>
    </source>
</evidence>
<dbReference type="PANTHER" id="PTHR47053">
    <property type="entry name" value="MUREIN DD-ENDOPEPTIDASE MEPH-RELATED"/>
    <property type="match status" value="1"/>
</dbReference>
<dbReference type="PROSITE" id="PS51935">
    <property type="entry name" value="NLPC_P60"/>
    <property type="match status" value="1"/>
</dbReference>
<dbReference type="Proteomes" id="UP000504844">
    <property type="component" value="Chromosome"/>
</dbReference>
<dbReference type="RefSeq" id="WP_173533863.1">
    <property type="nucleotide sequence ID" value="NZ_CP054143.1"/>
</dbReference>
<keyword evidence="3" id="KW-0378">Hydrolase</keyword>
<evidence type="ECO:0000313" key="6">
    <source>
        <dbReference type="EMBL" id="QKJ67361.1"/>
    </source>
</evidence>
<keyword evidence="2" id="KW-0645">Protease</keyword>
<evidence type="ECO:0000256" key="2">
    <source>
        <dbReference type="ARBA" id="ARBA00022670"/>
    </source>
</evidence>
<reference evidence="6 7" key="1">
    <citation type="submission" date="2020-05" db="EMBL/GenBank/DDBJ databases">
        <title>Complete genome sequence of Deefgea sp. D17.</title>
        <authorList>
            <person name="Bae J.-W."/>
            <person name="Han J.E."/>
        </authorList>
    </citation>
    <scope>NUCLEOTIDE SEQUENCE [LARGE SCALE GENOMIC DNA]</scope>
    <source>
        <strain evidence="6 7">D17</strain>
    </source>
</reference>
<evidence type="ECO:0000256" key="3">
    <source>
        <dbReference type="ARBA" id="ARBA00022801"/>
    </source>
</evidence>
<evidence type="ECO:0000259" key="5">
    <source>
        <dbReference type="PROSITE" id="PS51935"/>
    </source>
</evidence>
<gene>
    <name evidence="6" type="ORF">HQN60_11980</name>
</gene>
<feature type="domain" description="NlpC/P60" evidence="5">
    <location>
        <begin position="41"/>
        <end position="165"/>
    </location>
</feature>
<keyword evidence="4" id="KW-0788">Thiol protease</keyword>